<feature type="region of interest" description="Disordered" evidence="1">
    <location>
        <begin position="58"/>
        <end position="83"/>
    </location>
</feature>
<name>A0A813GXS5_POLGL</name>
<organism evidence="2 3">
    <name type="scientific">Polarella glacialis</name>
    <name type="common">Dinoflagellate</name>
    <dbReference type="NCBI Taxonomy" id="89957"/>
    <lineage>
        <taxon>Eukaryota</taxon>
        <taxon>Sar</taxon>
        <taxon>Alveolata</taxon>
        <taxon>Dinophyceae</taxon>
        <taxon>Suessiales</taxon>
        <taxon>Suessiaceae</taxon>
        <taxon>Polarella</taxon>
    </lineage>
</organism>
<dbReference type="OrthoDB" id="427720at2759"/>
<comment type="caution">
    <text evidence="2">The sequence shown here is derived from an EMBL/GenBank/DDBJ whole genome shotgun (WGS) entry which is preliminary data.</text>
</comment>
<dbReference type="EMBL" id="CAJNNV010029786">
    <property type="protein sequence ID" value="CAE8630103.1"/>
    <property type="molecule type" value="Genomic_DNA"/>
</dbReference>
<feature type="non-terminal residue" evidence="2">
    <location>
        <position position="1"/>
    </location>
</feature>
<gene>
    <name evidence="2" type="ORF">PGLA1383_LOCUS46499</name>
</gene>
<evidence type="ECO:0000313" key="3">
    <source>
        <dbReference type="Proteomes" id="UP000654075"/>
    </source>
</evidence>
<proteinExistence type="predicted"/>
<dbReference type="AlphaFoldDB" id="A0A813GXS5"/>
<sequence>MRLGHGDWCAEDERENQVASAGASGLLLGCPNSSLPSWALNSMEHMVSALNDEDNLEDAYDQVFERQQSGASPRPRRPKLRTNVQSLENRVLDVEPMRKGMYGWLHPSGKGYAQYKILDVRMSAHVLCDVPCNRHGESPAGGSRSHG</sequence>
<evidence type="ECO:0000256" key="1">
    <source>
        <dbReference type="SAM" id="MobiDB-lite"/>
    </source>
</evidence>
<accession>A0A813GXS5</accession>
<keyword evidence="3" id="KW-1185">Reference proteome</keyword>
<protein>
    <submittedName>
        <fullName evidence="2">Uncharacterized protein</fullName>
    </submittedName>
</protein>
<reference evidence="2" key="1">
    <citation type="submission" date="2021-02" db="EMBL/GenBank/DDBJ databases">
        <authorList>
            <person name="Dougan E. K."/>
            <person name="Rhodes N."/>
            <person name="Thang M."/>
            <person name="Chan C."/>
        </authorList>
    </citation>
    <scope>NUCLEOTIDE SEQUENCE</scope>
</reference>
<dbReference type="Proteomes" id="UP000654075">
    <property type="component" value="Unassembled WGS sequence"/>
</dbReference>
<dbReference type="PROSITE" id="PS51257">
    <property type="entry name" value="PROKAR_LIPOPROTEIN"/>
    <property type="match status" value="1"/>
</dbReference>
<evidence type="ECO:0000313" key="2">
    <source>
        <dbReference type="EMBL" id="CAE8630103.1"/>
    </source>
</evidence>